<dbReference type="EMBL" id="FZNT01000003">
    <property type="protein sequence ID" value="SNR47640.1"/>
    <property type="molecule type" value="Genomic_DNA"/>
</dbReference>
<dbReference type="Pfam" id="PF01832">
    <property type="entry name" value="Glucosaminidase"/>
    <property type="match status" value="1"/>
</dbReference>
<gene>
    <name evidence="7" type="ORF">SAMN06265371_103372</name>
</gene>
<dbReference type="PANTHER" id="PTHR33308:SF9">
    <property type="entry name" value="PEPTIDOGLYCAN HYDROLASE FLGJ"/>
    <property type="match status" value="1"/>
</dbReference>
<evidence type="ECO:0000256" key="4">
    <source>
        <dbReference type="ARBA" id="ARBA00032108"/>
    </source>
</evidence>
<dbReference type="Gene3D" id="3.10.350.10">
    <property type="entry name" value="LysM domain"/>
    <property type="match status" value="1"/>
</dbReference>
<evidence type="ECO:0000259" key="6">
    <source>
        <dbReference type="PROSITE" id="PS51782"/>
    </source>
</evidence>
<dbReference type="GO" id="GO:0042742">
    <property type="term" value="P:defense response to bacterium"/>
    <property type="evidence" value="ECO:0007669"/>
    <property type="project" value="UniProtKB-KW"/>
</dbReference>
<dbReference type="Gene3D" id="1.10.530.10">
    <property type="match status" value="1"/>
</dbReference>
<dbReference type="CDD" id="cd00118">
    <property type="entry name" value="LysM"/>
    <property type="match status" value="1"/>
</dbReference>
<evidence type="ECO:0000313" key="7">
    <source>
        <dbReference type="EMBL" id="SNR47640.1"/>
    </source>
</evidence>
<dbReference type="GO" id="GO:0031640">
    <property type="term" value="P:killing of cells of another organism"/>
    <property type="evidence" value="ECO:0007669"/>
    <property type="project" value="UniProtKB-KW"/>
</dbReference>
<reference evidence="7 8" key="1">
    <citation type="submission" date="2017-06" db="EMBL/GenBank/DDBJ databases">
        <authorList>
            <person name="Kim H.J."/>
            <person name="Triplett B.A."/>
        </authorList>
    </citation>
    <scope>NUCLEOTIDE SEQUENCE [LARGE SCALE GENOMIC DNA]</scope>
    <source>
        <strain evidence="7 8">DSM 29150</strain>
    </source>
</reference>
<dbReference type="PROSITE" id="PS51782">
    <property type="entry name" value="LYSM"/>
    <property type="match status" value="1"/>
</dbReference>
<dbReference type="OrthoDB" id="977752at2"/>
<accession>A0A238WM39</accession>
<dbReference type="AlphaFoldDB" id="A0A238WM39"/>
<dbReference type="PANTHER" id="PTHR33308">
    <property type="entry name" value="PEPTIDOGLYCAN HYDROLASE FLGJ"/>
    <property type="match status" value="1"/>
</dbReference>
<evidence type="ECO:0000313" key="8">
    <source>
        <dbReference type="Proteomes" id="UP000198384"/>
    </source>
</evidence>
<dbReference type="InterPro" id="IPR018392">
    <property type="entry name" value="LysM"/>
</dbReference>
<keyword evidence="3 7" id="KW-0378">Hydrolase</keyword>
<organism evidence="7 8">
    <name type="scientific">Lutibacter agarilyticus</name>
    <dbReference type="NCBI Taxonomy" id="1109740"/>
    <lineage>
        <taxon>Bacteria</taxon>
        <taxon>Pseudomonadati</taxon>
        <taxon>Bacteroidota</taxon>
        <taxon>Flavobacteriia</taxon>
        <taxon>Flavobacteriales</taxon>
        <taxon>Flavobacteriaceae</taxon>
        <taxon>Lutibacter</taxon>
    </lineage>
</organism>
<feature type="domain" description="LysM" evidence="6">
    <location>
        <begin position="220"/>
        <end position="263"/>
    </location>
</feature>
<dbReference type="PROSITE" id="PS51257">
    <property type="entry name" value="PROKAR_LIPOPROTEIN"/>
    <property type="match status" value="1"/>
</dbReference>
<dbReference type="SUPFAM" id="SSF54106">
    <property type="entry name" value="LysM domain"/>
    <property type="match status" value="1"/>
</dbReference>
<keyword evidence="5" id="KW-0732">Signal</keyword>
<evidence type="ECO:0000256" key="3">
    <source>
        <dbReference type="ARBA" id="ARBA00022801"/>
    </source>
</evidence>
<keyword evidence="8" id="KW-1185">Reference proteome</keyword>
<evidence type="ECO:0000256" key="2">
    <source>
        <dbReference type="ARBA" id="ARBA00022638"/>
    </source>
</evidence>
<sequence>MKFKYILICLFIVSLLASCKSKKSAVKKQSKPVVKEIVQPKVETIEPVKKTEEVKSVITNSTEEYIKQYSDISVKEMRDYKIPASITLAQGILESSSGRSLLTLRSNNHFGIKCHKGWKGKKTYHDDDEKGECFRVYKDPRTSFKDHSEFLTTRSRYSSLFELEPGDYVGWAKGLSAAGYATDRRYPAKLIGLIEKYNLHKFDMEVLGKNYNKPKLSKTSNHEVVKGDTLYSISRKYGLSVDKLKKINGLNSNNISIGQTLLIK</sequence>
<proteinExistence type="predicted"/>
<dbReference type="Proteomes" id="UP000198384">
    <property type="component" value="Unassembled WGS sequence"/>
</dbReference>
<dbReference type="Pfam" id="PF01476">
    <property type="entry name" value="LysM"/>
    <property type="match status" value="1"/>
</dbReference>
<protein>
    <recommendedName>
        <fullName evidence="4">Peptidoglycan hydrolase</fullName>
    </recommendedName>
</protein>
<evidence type="ECO:0000256" key="5">
    <source>
        <dbReference type="SAM" id="SignalP"/>
    </source>
</evidence>
<dbReference type="InterPro" id="IPR036779">
    <property type="entry name" value="LysM_dom_sf"/>
</dbReference>
<evidence type="ECO:0000256" key="1">
    <source>
        <dbReference type="ARBA" id="ARBA00022529"/>
    </source>
</evidence>
<keyword evidence="1" id="KW-0929">Antimicrobial</keyword>
<dbReference type="SMART" id="SM00047">
    <property type="entry name" value="LYZ2"/>
    <property type="match status" value="1"/>
</dbReference>
<keyword evidence="2" id="KW-0081">Bacteriolytic enzyme</keyword>
<dbReference type="InterPro" id="IPR051056">
    <property type="entry name" value="Glycosyl_Hydrolase_73"/>
</dbReference>
<feature type="signal peptide" evidence="5">
    <location>
        <begin position="1"/>
        <end position="19"/>
    </location>
</feature>
<feature type="chain" id="PRO_5013257890" description="Peptidoglycan hydrolase" evidence="5">
    <location>
        <begin position="20"/>
        <end position="264"/>
    </location>
</feature>
<dbReference type="RefSeq" id="WP_089381022.1">
    <property type="nucleotide sequence ID" value="NZ_FZNT01000003.1"/>
</dbReference>
<dbReference type="InterPro" id="IPR002901">
    <property type="entry name" value="MGlyc_endo_b_GlcNAc-like_dom"/>
</dbReference>
<dbReference type="SMART" id="SM00257">
    <property type="entry name" value="LysM"/>
    <property type="match status" value="1"/>
</dbReference>
<name>A0A238WM39_9FLAO</name>
<dbReference type="GO" id="GO:0004040">
    <property type="term" value="F:amidase activity"/>
    <property type="evidence" value="ECO:0007669"/>
    <property type="project" value="InterPro"/>
</dbReference>